<dbReference type="VEuPathDB" id="FungiDB:ACJ73_02012"/>
<dbReference type="InterPro" id="IPR000073">
    <property type="entry name" value="AB_hydrolase_1"/>
</dbReference>
<comment type="similarity">
    <text evidence="2">Belongs to the AB hydrolase superfamily. Epoxide hydrolase family.</text>
</comment>
<dbReference type="Gene3D" id="3.40.50.1820">
    <property type="entry name" value="alpha/beta hydrolase"/>
    <property type="match status" value="1"/>
</dbReference>
<dbReference type="Pfam" id="PF00561">
    <property type="entry name" value="Abhydrolase_1"/>
    <property type="match status" value="1"/>
</dbReference>
<gene>
    <name evidence="5" type="ORF">ACJ73_02012</name>
</gene>
<dbReference type="STRING" id="1658174.A0A1J9R2H3"/>
<proteinExistence type="inferred from homology"/>
<dbReference type="SUPFAM" id="SSF53474">
    <property type="entry name" value="alpha/beta-Hydrolases"/>
    <property type="match status" value="1"/>
</dbReference>
<evidence type="ECO:0000256" key="1">
    <source>
        <dbReference type="ARBA" id="ARBA00022801"/>
    </source>
</evidence>
<protein>
    <recommendedName>
        <fullName evidence="4">AB hydrolase-1 domain-containing protein</fullName>
    </recommendedName>
</protein>
<dbReference type="InterPro" id="IPR000639">
    <property type="entry name" value="Epox_hydrolase-like"/>
</dbReference>
<reference evidence="5 6" key="1">
    <citation type="submission" date="2015-08" db="EMBL/GenBank/DDBJ databases">
        <title>Emmonsia species relationships and genome sequence.</title>
        <authorList>
            <person name="Cuomo C.A."/>
            <person name="Schwartz I.S."/>
            <person name="Kenyon C."/>
            <person name="De Hoog G.S."/>
            <person name="Govender N.P."/>
            <person name="Botha A."/>
            <person name="Moreno L."/>
            <person name="De Vries M."/>
            <person name="Munoz J.F."/>
            <person name="Stielow J.B."/>
        </authorList>
    </citation>
    <scope>NUCLEOTIDE SEQUENCE [LARGE SCALE GENOMIC DNA]</scope>
    <source>
        <strain evidence="5 6">EI222</strain>
    </source>
</reference>
<keyword evidence="1" id="KW-0378">Hydrolase</keyword>
<evidence type="ECO:0000256" key="3">
    <source>
        <dbReference type="SAM" id="MobiDB-lite"/>
    </source>
</evidence>
<dbReference type="InterPro" id="IPR029058">
    <property type="entry name" value="AB_hydrolase_fold"/>
</dbReference>
<evidence type="ECO:0000313" key="5">
    <source>
        <dbReference type="EMBL" id="OJD26603.1"/>
    </source>
</evidence>
<name>A0A1J9R2H3_9EURO</name>
<dbReference type="PRINTS" id="PR00412">
    <property type="entry name" value="EPOXHYDRLASE"/>
</dbReference>
<accession>A0A1J9R2H3</accession>
<dbReference type="EMBL" id="LGTZ01000201">
    <property type="protein sequence ID" value="OJD26603.1"/>
    <property type="molecule type" value="Genomic_DNA"/>
</dbReference>
<dbReference type="PANTHER" id="PTHR43329">
    <property type="entry name" value="EPOXIDE HYDROLASE"/>
    <property type="match status" value="1"/>
</dbReference>
<feature type="region of interest" description="Disordered" evidence="3">
    <location>
        <begin position="1"/>
        <end position="20"/>
    </location>
</feature>
<evidence type="ECO:0000256" key="2">
    <source>
        <dbReference type="ARBA" id="ARBA00038334"/>
    </source>
</evidence>
<comment type="caution">
    <text evidence="5">The sequence shown here is derived from an EMBL/GenBank/DDBJ whole genome shotgun (WGS) entry which is preliminary data.</text>
</comment>
<dbReference type="PRINTS" id="PR00111">
    <property type="entry name" value="ABHYDROLASE"/>
</dbReference>
<evidence type="ECO:0000313" key="6">
    <source>
        <dbReference type="Proteomes" id="UP000242791"/>
    </source>
</evidence>
<organism evidence="5 6">
    <name type="scientific">Blastomyces percursus</name>
    <dbReference type="NCBI Taxonomy" id="1658174"/>
    <lineage>
        <taxon>Eukaryota</taxon>
        <taxon>Fungi</taxon>
        <taxon>Dikarya</taxon>
        <taxon>Ascomycota</taxon>
        <taxon>Pezizomycotina</taxon>
        <taxon>Eurotiomycetes</taxon>
        <taxon>Eurotiomycetidae</taxon>
        <taxon>Onygenales</taxon>
        <taxon>Ajellomycetaceae</taxon>
        <taxon>Blastomyces</taxon>
    </lineage>
</organism>
<dbReference type="Proteomes" id="UP000242791">
    <property type="component" value="Unassembled WGS sequence"/>
</dbReference>
<keyword evidence="6" id="KW-1185">Reference proteome</keyword>
<feature type="region of interest" description="Disordered" evidence="3">
    <location>
        <begin position="165"/>
        <end position="184"/>
    </location>
</feature>
<evidence type="ECO:0000259" key="4">
    <source>
        <dbReference type="Pfam" id="PF00561"/>
    </source>
</evidence>
<feature type="compositionally biased region" description="Pro residues" evidence="3">
    <location>
        <begin position="1"/>
        <end position="11"/>
    </location>
</feature>
<feature type="domain" description="AB hydrolase-1" evidence="4">
    <location>
        <begin position="43"/>
        <end position="246"/>
    </location>
</feature>
<dbReference type="GO" id="GO:0016787">
    <property type="term" value="F:hydrolase activity"/>
    <property type="evidence" value="ECO:0007669"/>
    <property type="project" value="UniProtKB-KW"/>
</dbReference>
<dbReference type="AlphaFoldDB" id="A0A1J9R2H3"/>
<sequence>MSAPPLSPLPLSPGVTSRQLDTSPTGLSFHILEAGYTPDINRPLIVLLHGFPEIAFSWRKVMPLLANAGYYVVAPDQRGYGRTTGWDNRDFSNVDLNSFSVINMIRDIIVLVHALGYQNVKCLVGHDFGAATAAFCALARPDIFQSVVLMSHPFKKVSNLPSLNPAPQAAEASEGKQPPAASDIHSDLASLGRKHYKWYYSTRQASPEMTTPPNGLHEFLRGYFYLKSASWSKNNPHPLTSWTASELSKMPYYYVMPLNATMPEAIAADMAQEDPSAVEASQSWLPDSDLAIYVSEYGRNSFQGALNWYRVFTNSDPAAAGIRDIDLFAGKRMECPVAYISGRQDWGTYQVPGVMEAMMTKDVCADFRGMTLVDGAGHWVPQEKPEEVASGILEMIRSLE</sequence>
<dbReference type="OrthoDB" id="408373at2759"/>